<dbReference type="PANTHER" id="PTHR31321">
    <property type="entry name" value="ACYL-COA THIOESTER HYDROLASE YBHC-RELATED"/>
    <property type="match status" value="1"/>
</dbReference>
<dbReference type="AlphaFoldDB" id="A0A7J7PAI1"/>
<dbReference type="InterPro" id="IPR011050">
    <property type="entry name" value="Pectin_lyase_fold/virulence"/>
</dbReference>
<dbReference type="InterPro" id="IPR012334">
    <property type="entry name" value="Pectin_lyas_fold"/>
</dbReference>
<protein>
    <recommendedName>
        <fullName evidence="3">pectinesterase</fullName>
        <ecNumber evidence="3">3.1.1.11</ecNumber>
    </recommendedName>
</protein>
<dbReference type="EC" id="3.1.1.11" evidence="3"/>
<dbReference type="GO" id="GO:0030599">
    <property type="term" value="F:pectinesterase activity"/>
    <property type="evidence" value="ECO:0007669"/>
    <property type="project" value="UniProtKB-EC"/>
</dbReference>
<sequence length="225" mass="25609">MLQWKRCIWIYVALLSCLGVLRLRNAIPLPFSKKITVATQGGGDFRAIQEAIDQGVPEYNRQWVYIYLYTCIYIGSDLCNTVLFSLVTCRENVLIHKPYIYMEGQTGVRIASSYSNNIASATFTVAAENFVARNIIFQNTYNRELPIAKNPRSPAVAAIVKGEKTPFYGCGFLRVQDTLWDASGRHLFRNCYIEVDFIVGNGQSVYEVSKLIFRHYLSSNVHTHK</sequence>
<evidence type="ECO:0000313" key="7">
    <source>
        <dbReference type="EMBL" id="KAF6176282.1"/>
    </source>
</evidence>
<comment type="caution">
    <text evidence="7">The sequence shown here is derived from an EMBL/GenBank/DDBJ whole genome shotgun (WGS) entry which is preliminary data.</text>
</comment>
<comment type="pathway">
    <text evidence="1">Glycan metabolism; pectin degradation; 2-dehydro-3-deoxy-D-gluconate from pectin: step 1/5.</text>
</comment>
<evidence type="ECO:0000256" key="4">
    <source>
        <dbReference type="ARBA" id="ARBA00022801"/>
    </source>
</evidence>
<dbReference type="EMBL" id="JACGCM010000119">
    <property type="protein sequence ID" value="KAF6176282.1"/>
    <property type="molecule type" value="Genomic_DNA"/>
</dbReference>
<reference evidence="7 8" key="1">
    <citation type="journal article" date="2020" name="IScience">
        <title>Genome Sequencing of the Endangered Kingdonia uniflora (Circaeasteraceae, Ranunculales) Reveals Potential Mechanisms of Evolutionary Specialization.</title>
        <authorList>
            <person name="Sun Y."/>
            <person name="Deng T."/>
            <person name="Zhang A."/>
            <person name="Moore M.J."/>
            <person name="Landis J.B."/>
            <person name="Lin N."/>
            <person name="Zhang H."/>
            <person name="Zhang X."/>
            <person name="Huang J."/>
            <person name="Zhang X."/>
            <person name="Sun H."/>
            <person name="Wang H."/>
        </authorList>
    </citation>
    <scope>NUCLEOTIDE SEQUENCE [LARGE SCALE GENOMIC DNA]</scope>
    <source>
        <strain evidence="7">TB1705</strain>
        <tissue evidence="7">Leaf</tissue>
    </source>
</reference>
<dbReference type="GO" id="GO:0045490">
    <property type="term" value="P:pectin catabolic process"/>
    <property type="evidence" value="ECO:0007669"/>
    <property type="project" value="UniProtKB-UniPathway"/>
</dbReference>
<feature type="domain" description="Pectinesterase catalytic" evidence="6">
    <location>
        <begin position="35"/>
        <end position="217"/>
    </location>
</feature>
<dbReference type="PROSITE" id="PS51257">
    <property type="entry name" value="PROKAR_LIPOPROTEIN"/>
    <property type="match status" value="1"/>
</dbReference>
<dbReference type="InterPro" id="IPR000070">
    <property type="entry name" value="Pectinesterase_cat"/>
</dbReference>
<dbReference type="GO" id="GO:0042545">
    <property type="term" value="P:cell wall modification"/>
    <property type="evidence" value="ECO:0007669"/>
    <property type="project" value="InterPro"/>
</dbReference>
<dbReference type="PANTHER" id="PTHR31321:SF134">
    <property type="entry name" value="PECTINESTERASE"/>
    <property type="match status" value="1"/>
</dbReference>
<dbReference type="Pfam" id="PF01095">
    <property type="entry name" value="Pectinesterase"/>
    <property type="match status" value="1"/>
</dbReference>
<keyword evidence="8" id="KW-1185">Reference proteome</keyword>
<organism evidence="7 8">
    <name type="scientific">Kingdonia uniflora</name>
    <dbReference type="NCBI Taxonomy" id="39325"/>
    <lineage>
        <taxon>Eukaryota</taxon>
        <taxon>Viridiplantae</taxon>
        <taxon>Streptophyta</taxon>
        <taxon>Embryophyta</taxon>
        <taxon>Tracheophyta</taxon>
        <taxon>Spermatophyta</taxon>
        <taxon>Magnoliopsida</taxon>
        <taxon>Ranunculales</taxon>
        <taxon>Circaeasteraceae</taxon>
        <taxon>Kingdonia</taxon>
    </lineage>
</organism>
<evidence type="ECO:0000259" key="6">
    <source>
        <dbReference type="Pfam" id="PF01095"/>
    </source>
</evidence>
<dbReference type="Proteomes" id="UP000541444">
    <property type="component" value="Unassembled WGS sequence"/>
</dbReference>
<proteinExistence type="inferred from homology"/>
<keyword evidence="5" id="KW-0063">Aspartyl esterase</keyword>
<dbReference type="SUPFAM" id="SSF51126">
    <property type="entry name" value="Pectin lyase-like"/>
    <property type="match status" value="1"/>
</dbReference>
<accession>A0A7J7PAI1</accession>
<gene>
    <name evidence="7" type="ORF">GIB67_023573</name>
</gene>
<evidence type="ECO:0000256" key="5">
    <source>
        <dbReference type="ARBA" id="ARBA00023085"/>
    </source>
</evidence>
<dbReference type="OrthoDB" id="2019149at2759"/>
<comment type="similarity">
    <text evidence="2">Belongs to the pectinesterase family.</text>
</comment>
<dbReference type="UniPathway" id="UPA00545">
    <property type="reaction ID" value="UER00823"/>
</dbReference>
<evidence type="ECO:0000256" key="3">
    <source>
        <dbReference type="ARBA" id="ARBA00013229"/>
    </source>
</evidence>
<evidence type="ECO:0000313" key="8">
    <source>
        <dbReference type="Proteomes" id="UP000541444"/>
    </source>
</evidence>
<dbReference type="Gene3D" id="2.160.20.10">
    <property type="entry name" value="Single-stranded right-handed beta-helix, Pectin lyase-like"/>
    <property type="match status" value="1"/>
</dbReference>
<evidence type="ECO:0000256" key="2">
    <source>
        <dbReference type="ARBA" id="ARBA00008891"/>
    </source>
</evidence>
<name>A0A7J7PAI1_9MAGN</name>
<keyword evidence="4" id="KW-0378">Hydrolase</keyword>
<evidence type="ECO:0000256" key="1">
    <source>
        <dbReference type="ARBA" id="ARBA00005184"/>
    </source>
</evidence>